<dbReference type="EMBL" id="LK056681">
    <property type="protein sequence ID" value="CDU24841.1"/>
    <property type="molecule type" value="Genomic_DNA"/>
</dbReference>
<name>A0A127ZFG0_9BASI</name>
<proteinExistence type="predicted"/>
<gene>
    <name evidence="1" type="ORF">SPSC_04674</name>
</gene>
<protein>
    <submittedName>
        <fullName evidence="1">Uncharacterized protein</fullName>
    </submittedName>
</protein>
<dbReference type="AlphaFoldDB" id="A0A127ZFG0"/>
<sequence>MSSEDGLSARKGPEHGVNVKPVERIWREPKRSKEVITGKGTIALLRACLSTMRMQTGWTGIEGIGELPTPYRAKLVKSGVGSTCLDCTALALSIWRWKRRRHLDRISTRFGKEAAVYVECVPRLRQWNNRRSLPCPEDSRFALGRDDGWSRKKPRHSVLQKQQRNLKQREYQYGIHSSAFENERRSLLLLLSSEFVKISALESLLS</sequence>
<reference evidence="1" key="1">
    <citation type="submission" date="2014-06" db="EMBL/GenBank/DDBJ databases">
        <authorList>
            <person name="Ju J."/>
            <person name="Zhang J."/>
        </authorList>
    </citation>
    <scope>NUCLEOTIDE SEQUENCE</scope>
    <source>
        <strain evidence="1">SscI8</strain>
    </source>
</reference>
<accession>A0A127ZFG0</accession>
<evidence type="ECO:0000313" key="1">
    <source>
        <dbReference type="EMBL" id="CDU24841.1"/>
    </source>
</evidence>
<organism evidence="1">
    <name type="scientific">Sporisorium scitamineum</name>
    <dbReference type="NCBI Taxonomy" id="49012"/>
    <lineage>
        <taxon>Eukaryota</taxon>
        <taxon>Fungi</taxon>
        <taxon>Dikarya</taxon>
        <taxon>Basidiomycota</taxon>
        <taxon>Ustilaginomycotina</taxon>
        <taxon>Ustilaginomycetes</taxon>
        <taxon>Ustilaginales</taxon>
        <taxon>Ustilaginaceae</taxon>
        <taxon>Sporisorium</taxon>
    </lineage>
</organism>